<dbReference type="PaxDb" id="522772-Dacet_2617"/>
<dbReference type="HOGENOM" id="CLU_1515507_0_0_0"/>
<dbReference type="AlphaFoldDB" id="D4H519"/>
<feature type="transmembrane region" description="Helical" evidence="1">
    <location>
        <begin position="6"/>
        <end position="27"/>
    </location>
</feature>
<keyword evidence="1" id="KW-0812">Transmembrane</keyword>
<dbReference type="EMBL" id="CP001968">
    <property type="protein sequence ID" value="ADD69375.1"/>
    <property type="molecule type" value="Genomic_DNA"/>
</dbReference>
<name>D4H519_DENA2</name>
<evidence type="ECO:0000313" key="2">
    <source>
        <dbReference type="EMBL" id="ADD69375.1"/>
    </source>
</evidence>
<protein>
    <submittedName>
        <fullName evidence="2">Uncharacterized protein</fullName>
    </submittedName>
</protein>
<dbReference type="STRING" id="522772.Dacet_2617"/>
<keyword evidence="1" id="KW-1133">Transmembrane helix</keyword>
<evidence type="ECO:0000313" key="3">
    <source>
        <dbReference type="Proteomes" id="UP000002012"/>
    </source>
</evidence>
<evidence type="ECO:0000256" key="1">
    <source>
        <dbReference type="SAM" id="Phobius"/>
    </source>
</evidence>
<dbReference type="PROSITE" id="PS51257">
    <property type="entry name" value="PROKAR_LIPOPROTEIN"/>
    <property type="match status" value="1"/>
</dbReference>
<keyword evidence="1" id="KW-0472">Membrane</keyword>
<proteinExistence type="predicted"/>
<dbReference type="OrthoDB" id="196859at2"/>
<dbReference type="eggNOG" id="ENOG503003H">
    <property type="taxonomic scope" value="Bacteria"/>
</dbReference>
<reference evidence="2 3" key="1">
    <citation type="journal article" date="2010" name="Stand. Genomic Sci.">
        <title>Complete genome sequence of Denitrovibrio acetiphilus type strain (N2460).</title>
        <authorList>
            <person name="Kiss H."/>
            <person name="Lang E."/>
            <person name="Lapidus A."/>
            <person name="Copeland A."/>
            <person name="Nolan M."/>
            <person name="Glavina Del Rio T."/>
            <person name="Chen F."/>
            <person name="Lucas S."/>
            <person name="Tice H."/>
            <person name="Cheng J.F."/>
            <person name="Han C."/>
            <person name="Goodwin L."/>
            <person name="Pitluck S."/>
            <person name="Liolios K."/>
            <person name="Pati A."/>
            <person name="Ivanova N."/>
            <person name="Mavromatis K."/>
            <person name="Chen A."/>
            <person name="Palaniappan K."/>
            <person name="Land M."/>
            <person name="Hauser L."/>
            <person name="Chang Y.J."/>
            <person name="Jeffries C.D."/>
            <person name="Detter J.C."/>
            <person name="Brettin T."/>
            <person name="Spring S."/>
            <person name="Rohde M."/>
            <person name="Goker M."/>
            <person name="Woyke T."/>
            <person name="Bristow J."/>
            <person name="Eisen J.A."/>
            <person name="Markowitz V."/>
            <person name="Hugenholtz P."/>
            <person name="Kyrpides N.C."/>
            <person name="Klenk H.P."/>
        </authorList>
    </citation>
    <scope>NUCLEOTIDE SEQUENCE [LARGE SCALE GENOMIC DNA]</scope>
    <source>
        <strain evidence="3">DSM 12809 / NBRC 114555 / N2460</strain>
    </source>
</reference>
<organism evidence="2 3">
    <name type="scientific">Denitrovibrio acetiphilus (strain DSM 12809 / NBRC 114555 / N2460)</name>
    <dbReference type="NCBI Taxonomy" id="522772"/>
    <lineage>
        <taxon>Bacteria</taxon>
        <taxon>Pseudomonadati</taxon>
        <taxon>Deferribacterota</taxon>
        <taxon>Deferribacteres</taxon>
        <taxon>Deferribacterales</taxon>
        <taxon>Geovibrionaceae</taxon>
        <taxon>Denitrovibrio</taxon>
    </lineage>
</organism>
<dbReference type="RefSeq" id="WP_013011872.1">
    <property type="nucleotide sequence ID" value="NC_013943.1"/>
</dbReference>
<gene>
    <name evidence="2" type="ordered locus">Dacet_2617</name>
</gene>
<dbReference type="Proteomes" id="UP000002012">
    <property type="component" value="Chromosome"/>
</dbReference>
<keyword evidence="3" id="KW-1185">Reference proteome</keyword>
<dbReference type="InParanoid" id="D4H519"/>
<sequence length="177" mass="20180" precursor="true">MKFIIFIGIFLSTILIACSIWSSSGYLRRDFEIRDEKGDVSAVILLGAYVKDGKVTAWTDCSTGEIFRTSERDLEYGYLYNSHIAKYTGTEENGLKEVTIAVSAGKNELAPTMYETIAEIENSYYEHCSSCHAAPIIKHYPKIQWHGIMDSMIHHASMEDKESEDIKRYIFISLQKQ</sequence>
<accession>D4H519</accession>
<dbReference type="KEGG" id="dap:Dacet_2617"/>